<feature type="domain" description="Nucleoside transporter/FeoB GTPase Gate" evidence="3">
    <location>
        <begin position="182"/>
        <end position="280"/>
    </location>
</feature>
<feature type="transmembrane region" description="Helical" evidence="2">
    <location>
        <begin position="439"/>
        <end position="466"/>
    </location>
</feature>
<gene>
    <name evidence="4" type="ORF">GCM10009675_18880</name>
</gene>
<keyword evidence="5" id="KW-1185">Reference proteome</keyword>
<protein>
    <submittedName>
        <fullName evidence="4">YjiH family protein</fullName>
    </submittedName>
</protein>
<organism evidence="4 5">
    <name type="scientific">Prauserella alba</name>
    <dbReference type="NCBI Taxonomy" id="176898"/>
    <lineage>
        <taxon>Bacteria</taxon>
        <taxon>Bacillati</taxon>
        <taxon>Actinomycetota</taxon>
        <taxon>Actinomycetes</taxon>
        <taxon>Pseudonocardiales</taxon>
        <taxon>Pseudonocardiaceae</taxon>
        <taxon>Prauserella</taxon>
    </lineage>
</organism>
<evidence type="ECO:0000256" key="2">
    <source>
        <dbReference type="SAM" id="Phobius"/>
    </source>
</evidence>
<evidence type="ECO:0000259" key="3">
    <source>
        <dbReference type="Pfam" id="PF07670"/>
    </source>
</evidence>
<comment type="caution">
    <text evidence="4">The sequence shown here is derived from an EMBL/GenBank/DDBJ whole genome shotgun (WGS) entry which is preliminary data.</text>
</comment>
<evidence type="ECO:0000313" key="5">
    <source>
        <dbReference type="Proteomes" id="UP001500467"/>
    </source>
</evidence>
<feature type="transmembrane region" description="Helical" evidence="2">
    <location>
        <begin position="472"/>
        <end position="493"/>
    </location>
</feature>
<feature type="region of interest" description="Disordered" evidence="1">
    <location>
        <begin position="1"/>
        <end position="64"/>
    </location>
</feature>
<dbReference type="Pfam" id="PF07670">
    <property type="entry name" value="Gate"/>
    <property type="match status" value="1"/>
</dbReference>
<feature type="transmembrane region" description="Helical" evidence="2">
    <location>
        <begin position="113"/>
        <end position="131"/>
    </location>
</feature>
<feature type="transmembrane region" description="Helical" evidence="2">
    <location>
        <begin position="410"/>
        <end position="432"/>
    </location>
</feature>
<feature type="transmembrane region" description="Helical" evidence="2">
    <location>
        <begin position="258"/>
        <end position="280"/>
    </location>
</feature>
<dbReference type="Proteomes" id="UP001500467">
    <property type="component" value="Unassembled WGS sequence"/>
</dbReference>
<evidence type="ECO:0000256" key="1">
    <source>
        <dbReference type="SAM" id="MobiDB-lite"/>
    </source>
</evidence>
<feature type="transmembrane region" description="Helical" evidence="2">
    <location>
        <begin position="368"/>
        <end position="390"/>
    </location>
</feature>
<name>A0ABN1VAG2_9PSEU</name>
<sequence>MATQQRRDEDPEGHDAGSGGADRAGAGGGRTGRDGSGGAGDGPAGNVAGDGGDVPRAELPDADGGRSRVPMWKFFAYSVVGAFVFFVPVSIGGESSIVLDHLVTAVETAIPGALPYLMLAIILAGAVHPFASRTWNRSAMSVAFSIAKVAGFVVGGMLVFDVGPAWLFDEDMGPFLMDSLVIPVGLLVPIGAVFLALLVGYGLLEFIGVLLRPVMRPVWRTPGRSAIDAVASFVGSYSLGLLITDRVYRQGKYTGREAAIIATGFSTVSATFMVVVASTLDLMGSWNTYFWTTLAITFVVTAVTVRIPPLSRIPDTCADGVTPQPERDAGGRRFASAWQEARATVAAAPSLGRNIAVNFASGLRMTMAILPSILSIGLLGLVLATYTPLFDWLGYLFYPFAWIAQAPEPLLIGKAAAVGIAEMFLPALVVAGSTAVVKFIVAVVCVSEIVFFSALVPCVLATDIPISVPRMIVIWFERVALTLLLATPVALLLY</sequence>
<keyword evidence="2" id="KW-0472">Membrane</keyword>
<accession>A0ABN1VAG2</accession>
<keyword evidence="2" id="KW-1133">Transmembrane helix</keyword>
<feature type="transmembrane region" description="Helical" evidence="2">
    <location>
        <begin position="74"/>
        <end position="93"/>
    </location>
</feature>
<feature type="transmembrane region" description="Helical" evidence="2">
    <location>
        <begin position="286"/>
        <end position="305"/>
    </location>
</feature>
<feature type="transmembrane region" description="Helical" evidence="2">
    <location>
        <begin position="180"/>
        <end position="211"/>
    </location>
</feature>
<feature type="compositionally biased region" description="Basic and acidic residues" evidence="1">
    <location>
        <begin position="1"/>
        <end position="15"/>
    </location>
</feature>
<reference evidence="5" key="1">
    <citation type="journal article" date="2019" name="Int. J. Syst. Evol. Microbiol.">
        <title>The Global Catalogue of Microorganisms (GCM) 10K type strain sequencing project: providing services to taxonomists for standard genome sequencing and annotation.</title>
        <authorList>
            <consortium name="The Broad Institute Genomics Platform"/>
            <consortium name="The Broad Institute Genome Sequencing Center for Infectious Disease"/>
            <person name="Wu L."/>
            <person name="Ma J."/>
        </authorList>
    </citation>
    <scope>NUCLEOTIDE SEQUENCE [LARGE SCALE GENOMIC DNA]</scope>
    <source>
        <strain evidence="5">JCM 13022</strain>
    </source>
</reference>
<keyword evidence="2" id="KW-0812">Transmembrane</keyword>
<dbReference type="EMBL" id="BAAALM010000006">
    <property type="protein sequence ID" value="GAA1202156.1"/>
    <property type="molecule type" value="Genomic_DNA"/>
</dbReference>
<feature type="compositionally biased region" description="Basic and acidic residues" evidence="1">
    <location>
        <begin position="53"/>
        <end position="64"/>
    </location>
</feature>
<feature type="transmembrane region" description="Helical" evidence="2">
    <location>
        <begin position="138"/>
        <end position="160"/>
    </location>
</feature>
<dbReference type="InterPro" id="IPR011642">
    <property type="entry name" value="Gate_dom"/>
</dbReference>
<feature type="compositionally biased region" description="Gly residues" evidence="1">
    <location>
        <begin position="16"/>
        <end position="52"/>
    </location>
</feature>
<evidence type="ECO:0000313" key="4">
    <source>
        <dbReference type="EMBL" id="GAA1202156.1"/>
    </source>
</evidence>
<proteinExistence type="predicted"/>
<dbReference type="RefSeq" id="WP_253853590.1">
    <property type="nucleotide sequence ID" value="NZ_BAAALM010000006.1"/>
</dbReference>